<dbReference type="STRING" id="416943.SAMN05445871_1390"/>
<keyword evidence="1" id="KW-1133">Transmembrane helix</keyword>
<sequence>MIWLRPARLLAVAATGTAICMSVLAGWQRGGWPSERLVWVAVGVVLVGGAHLLPALCRPAPLAVRGVGIVLWLGCMVAASYGHATFFLLSQSHAGTLRATSLPANSLPAHRSLPAVMSERASVTAELAVANARRCVRDCPSLRARRVSLAARLDALDAEAGEVRRLQGIEDTNAARRDSARDDPVTARLGALIGMAVSKLDLFAGLTFAAVLEGIACLLWWIALLPSPDRGAAAAGNPVVTIVPSETVGSPPIVAETETELTQLTRDIAAGLVRPTVSGIRQHLHCSQAKAAALRRQIVTPTAGSTA</sequence>
<feature type="transmembrane region" description="Helical" evidence="1">
    <location>
        <begin position="62"/>
        <end position="89"/>
    </location>
</feature>
<keyword evidence="1" id="KW-0472">Membrane</keyword>
<organism evidence="2 3">
    <name type="scientific">Paraburkholderia caballeronis</name>
    <dbReference type="NCBI Taxonomy" id="416943"/>
    <lineage>
        <taxon>Bacteria</taxon>
        <taxon>Pseudomonadati</taxon>
        <taxon>Pseudomonadota</taxon>
        <taxon>Betaproteobacteria</taxon>
        <taxon>Burkholderiales</taxon>
        <taxon>Burkholderiaceae</taxon>
        <taxon>Paraburkholderia</taxon>
    </lineage>
</organism>
<keyword evidence="1" id="KW-0812">Transmembrane</keyword>
<reference evidence="3" key="1">
    <citation type="submission" date="2016-10" db="EMBL/GenBank/DDBJ databases">
        <authorList>
            <person name="Varghese N."/>
            <person name="Submissions S."/>
        </authorList>
    </citation>
    <scope>NUCLEOTIDE SEQUENCE [LARGE SCALE GENOMIC DNA]</scope>
    <source>
        <strain evidence="3">LMG 26416</strain>
    </source>
</reference>
<feature type="transmembrane region" description="Helical" evidence="1">
    <location>
        <begin position="37"/>
        <end position="56"/>
    </location>
</feature>
<evidence type="ECO:0000256" key="1">
    <source>
        <dbReference type="SAM" id="Phobius"/>
    </source>
</evidence>
<protein>
    <submittedName>
        <fullName evidence="2">Uncharacterized protein</fullName>
    </submittedName>
</protein>
<evidence type="ECO:0000313" key="3">
    <source>
        <dbReference type="Proteomes" id="UP000199120"/>
    </source>
</evidence>
<proteinExistence type="predicted"/>
<keyword evidence="3" id="KW-1185">Reference proteome</keyword>
<dbReference type="OrthoDB" id="8970698at2"/>
<feature type="transmembrane region" description="Helical" evidence="1">
    <location>
        <begin position="6"/>
        <end position="25"/>
    </location>
</feature>
<evidence type="ECO:0000313" key="2">
    <source>
        <dbReference type="EMBL" id="SEL14423.1"/>
    </source>
</evidence>
<feature type="transmembrane region" description="Helical" evidence="1">
    <location>
        <begin position="202"/>
        <end position="223"/>
    </location>
</feature>
<gene>
    <name evidence="2" type="ORF">SAMN05192542_105164</name>
</gene>
<dbReference type="EMBL" id="FOAJ01000005">
    <property type="protein sequence ID" value="SEL14423.1"/>
    <property type="molecule type" value="Genomic_DNA"/>
</dbReference>
<dbReference type="RefSeq" id="WP_090543419.1">
    <property type="nucleotide sequence ID" value="NZ_FNSR01000001.1"/>
</dbReference>
<accession>A0A1H7MT91</accession>
<dbReference type="AlphaFoldDB" id="A0A1H7MT91"/>
<name>A0A1H7MT91_9BURK</name>
<dbReference type="Proteomes" id="UP000199120">
    <property type="component" value="Unassembled WGS sequence"/>
</dbReference>